<comment type="caution">
    <text evidence="1">The sequence shown here is derived from an EMBL/GenBank/DDBJ whole genome shotgun (WGS) entry which is preliminary data.</text>
</comment>
<keyword evidence="2" id="KW-1185">Reference proteome</keyword>
<reference evidence="1 2" key="1">
    <citation type="submission" date="2023-09" db="EMBL/GenBank/DDBJ databases">
        <authorList>
            <person name="Rey-Velasco X."/>
        </authorList>
    </citation>
    <scope>NUCLEOTIDE SEQUENCE [LARGE SCALE GENOMIC DNA]</scope>
    <source>
        <strain evidence="1 2">P117</strain>
    </source>
</reference>
<organism evidence="1 2">
    <name type="scientific">Glaciecola petra</name>
    <dbReference type="NCBI Taxonomy" id="3075602"/>
    <lineage>
        <taxon>Bacteria</taxon>
        <taxon>Pseudomonadati</taxon>
        <taxon>Pseudomonadota</taxon>
        <taxon>Gammaproteobacteria</taxon>
        <taxon>Alteromonadales</taxon>
        <taxon>Alteromonadaceae</taxon>
        <taxon>Glaciecola</taxon>
    </lineage>
</organism>
<gene>
    <name evidence="1" type="ORF">RM552_13920</name>
</gene>
<protein>
    <recommendedName>
        <fullName evidence="3">Lipoprotein</fullName>
    </recommendedName>
</protein>
<dbReference type="EMBL" id="JAVRHX010000004">
    <property type="protein sequence ID" value="MDT0595948.1"/>
    <property type="molecule type" value="Genomic_DNA"/>
</dbReference>
<evidence type="ECO:0008006" key="3">
    <source>
        <dbReference type="Google" id="ProtNLM"/>
    </source>
</evidence>
<dbReference type="Gene3D" id="2.130.10.10">
    <property type="entry name" value="YVTN repeat-like/Quinoprotein amine dehydrogenase"/>
    <property type="match status" value="1"/>
</dbReference>
<dbReference type="PROSITE" id="PS51257">
    <property type="entry name" value="PROKAR_LIPOPROTEIN"/>
    <property type="match status" value="1"/>
</dbReference>
<name>A0ABU2ZTH5_9ALTE</name>
<sequence length="662" mass="74971">MFLLSKKSFFTRKYFLLLMFLLLGCTKWGSSAIKKNQILWGGGGAFTSVVEFKNELYLSSDVAGVWKQEEGKWQPYINNLAYYNVTALAPFGERLFAITAKDLLYTDGNGKWYHTGIELDTYRSITDQAYTVSDDGKLMCIASRSDTIKCIDHELTVQEISSPMSLKAGVFFNPNIHNELLYFGTKRLYVFDFLSEKNTLLHEFEERVVALKRTGNREIVVTEKNIYDLKDLINPLYKASKKSIVSAIADPNSDSLIVGLGNRWNIALHKLTLNKDRFESVKVIEPVFDDSLPHRSEQRTLTKILSSSYINDLFYVTDYWGVYQLKPNADNELKEVSGNAFNIVATGLEIGNNHIYLSSMDVGIVKISKKITEDNKREIESISLDKIKGHAWSMTYFNSTLYAIFSPWEEPDDYLYSYSEIENSEKTIKLTNYEDRSGKGSFWGKSYSRGLSYYHGLVSFRDGHKGGLVLSKASNIDKDLEFSLGKQNKVYRAIEEHNGLLYIATCEGPATVVTLNKALETKFSIRLPSGFCAFNSYKFDGRLFLLGSRKGNSVIYEIKGKKAYKFYENEKGSAFYAMVADPKDPNNIMLATITWSYRPTSSFFVSTDGGETFTEKSCALTHFNGVVDIAIDSVESKTYILQKVGGLLELPTKQLFKDSLCD</sequence>
<dbReference type="RefSeq" id="WP_311369464.1">
    <property type="nucleotide sequence ID" value="NZ_JAVRHX010000004.1"/>
</dbReference>
<proteinExistence type="predicted"/>
<evidence type="ECO:0000313" key="1">
    <source>
        <dbReference type="EMBL" id="MDT0595948.1"/>
    </source>
</evidence>
<dbReference type="InterPro" id="IPR015943">
    <property type="entry name" value="WD40/YVTN_repeat-like_dom_sf"/>
</dbReference>
<dbReference type="SUPFAM" id="SSF50998">
    <property type="entry name" value="Quinoprotein alcohol dehydrogenase-like"/>
    <property type="match status" value="1"/>
</dbReference>
<dbReference type="InterPro" id="IPR011047">
    <property type="entry name" value="Quinoprotein_ADH-like_sf"/>
</dbReference>
<accession>A0ABU2ZTH5</accession>
<evidence type="ECO:0000313" key="2">
    <source>
        <dbReference type="Proteomes" id="UP001253545"/>
    </source>
</evidence>
<dbReference type="Proteomes" id="UP001253545">
    <property type="component" value="Unassembled WGS sequence"/>
</dbReference>